<dbReference type="AlphaFoldDB" id="A0A7S8FBM2"/>
<dbReference type="Proteomes" id="UP000593737">
    <property type="component" value="Chromosome"/>
</dbReference>
<evidence type="ECO:0000256" key="1">
    <source>
        <dbReference type="ARBA" id="ARBA00044755"/>
    </source>
</evidence>
<proteinExistence type="inferred from homology"/>
<feature type="region of interest" description="Disordered" evidence="2">
    <location>
        <begin position="1"/>
        <end position="27"/>
    </location>
</feature>
<reference evidence="3 4" key="1">
    <citation type="journal article" date="2020" name="ISME J.">
        <title>Enrichment and physiological characterization of a novel comammox Nitrospira indicates ammonium inhibition of complete nitrification.</title>
        <authorList>
            <person name="Sakoula D."/>
            <person name="Koch H."/>
            <person name="Frank J."/>
            <person name="Jetten M.S.M."/>
            <person name="van Kessel M.A.H.J."/>
            <person name="Lucker S."/>
        </authorList>
    </citation>
    <scope>NUCLEOTIDE SEQUENCE [LARGE SCALE GENOMIC DNA]</scope>
    <source>
        <strain evidence="3">Comreactor17</strain>
    </source>
</reference>
<accession>A0A7S8FBM2</accession>
<dbReference type="Pfam" id="PF04519">
    <property type="entry name" value="Bactofilin"/>
    <property type="match status" value="1"/>
</dbReference>
<name>A0A7S8FBM2_9BACT</name>
<evidence type="ECO:0000256" key="2">
    <source>
        <dbReference type="SAM" id="MobiDB-lite"/>
    </source>
</evidence>
<dbReference type="InterPro" id="IPR007607">
    <property type="entry name" value="BacA/B"/>
</dbReference>
<dbReference type="KEGG" id="nkf:Nkreftii_000556"/>
<protein>
    <recommendedName>
        <fullName evidence="5">Polymer-forming cytoskeletal protein</fullName>
    </recommendedName>
</protein>
<dbReference type="PANTHER" id="PTHR35024:SF4">
    <property type="entry name" value="POLYMER-FORMING CYTOSKELETAL PROTEIN"/>
    <property type="match status" value="1"/>
</dbReference>
<evidence type="ECO:0000313" key="4">
    <source>
        <dbReference type="Proteomes" id="UP000593737"/>
    </source>
</evidence>
<evidence type="ECO:0008006" key="5">
    <source>
        <dbReference type="Google" id="ProtNLM"/>
    </source>
</evidence>
<dbReference type="EMBL" id="CP047423">
    <property type="protein sequence ID" value="QPD02782.1"/>
    <property type="molecule type" value="Genomic_DNA"/>
</dbReference>
<organism evidence="3 4">
    <name type="scientific">Candidatus Nitrospira kreftii</name>
    <dbReference type="NCBI Taxonomy" id="2652173"/>
    <lineage>
        <taxon>Bacteria</taxon>
        <taxon>Pseudomonadati</taxon>
        <taxon>Nitrospirota</taxon>
        <taxon>Nitrospiria</taxon>
        <taxon>Nitrospirales</taxon>
        <taxon>Nitrospiraceae</taxon>
        <taxon>Nitrospira</taxon>
    </lineage>
</organism>
<gene>
    <name evidence="3" type="ORF">Nkreftii_000556</name>
</gene>
<evidence type="ECO:0000313" key="3">
    <source>
        <dbReference type="EMBL" id="QPD02782.1"/>
    </source>
</evidence>
<sequence>MWKQDEVVGGEEARERERWVEDKRSPLKGGPTLPDEVAFVGKDVEFKGVITYSGTVRIDGALDGEIHTDGGLLVGPEAVLKAKVTAGTVVCHGNITGDIQATKQIVLCAPAVVQGSLTTPVLSMEEGVVFNGTLEMKSQAKAEGLREVGPYVGTTSNRPQIRLAA</sequence>
<dbReference type="PANTHER" id="PTHR35024">
    <property type="entry name" value="HYPOTHETICAL CYTOSOLIC PROTEIN"/>
    <property type="match status" value="1"/>
</dbReference>
<feature type="compositionally biased region" description="Basic and acidic residues" evidence="2">
    <location>
        <begin position="1"/>
        <end position="25"/>
    </location>
</feature>
<comment type="similarity">
    <text evidence="1">Belongs to the bactofilin family.</text>
</comment>